<dbReference type="EMBL" id="BARV01002824">
    <property type="protein sequence ID" value="GAH96559.1"/>
    <property type="molecule type" value="Genomic_DNA"/>
</dbReference>
<feature type="non-terminal residue" evidence="1">
    <location>
        <position position="1"/>
    </location>
</feature>
<organism evidence="1">
    <name type="scientific">marine sediment metagenome</name>
    <dbReference type="NCBI Taxonomy" id="412755"/>
    <lineage>
        <taxon>unclassified sequences</taxon>
        <taxon>metagenomes</taxon>
        <taxon>ecological metagenomes</taxon>
    </lineage>
</organism>
<name>X1L297_9ZZZZ</name>
<reference evidence="1" key="1">
    <citation type="journal article" date="2014" name="Front. Microbiol.">
        <title>High frequency of phylogenetically diverse reductive dehalogenase-homologous genes in deep subseafloor sedimentary metagenomes.</title>
        <authorList>
            <person name="Kawai M."/>
            <person name="Futagami T."/>
            <person name="Toyoda A."/>
            <person name="Takaki Y."/>
            <person name="Nishi S."/>
            <person name="Hori S."/>
            <person name="Arai W."/>
            <person name="Tsubouchi T."/>
            <person name="Morono Y."/>
            <person name="Uchiyama I."/>
            <person name="Ito T."/>
            <person name="Fujiyama A."/>
            <person name="Inagaki F."/>
            <person name="Takami H."/>
        </authorList>
    </citation>
    <scope>NUCLEOTIDE SEQUENCE</scope>
    <source>
        <strain evidence="1">Expedition CK06-06</strain>
    </source>
</reference>
<gene>
    <name evidence="1" type="ORF">S06H3_07080</name>
</gene>
<comment type="caution">
    <text evidence="1">The sequence shown here is derived from an EMBL/GenBank/DDBJ whole genome shotgun (WGS) entry which is preliminary data.</text>
</comment>
<protein>
    <submittedName>
        <fullName evidence="1">Uncharacterized protein</fullName>
    </submittedName>
</protein>
<sequence>KKAPLEKIMIYIDYLAKIEHMIIDIADGKAIFSEIGKGSEEFWNKIHKIGEEHLREYQDKGLRTVKQILEYVEKTNWYKLSTDSEDTYTLILTVSEASKFVKTFFEGLFKNYPKKVEIIEEFKKIRIRVM</sequence>
<dbReference type="AlphaFoldDB" id="X1L297"/>
<accession>X1L297</accession>
<proteinExistence type="predicted"/>
<evidence type="ECO:0000313" key="1">
    <source>
        <dbReference type="EMBL" id="GAH96559.1"/>
    </source>
</evidence>